<evidence type="ECO:0000313" key="3">
    <source>
        <dbReference type="Proteomes" id="UP001285441"/>
    </source>
</evidence>
<reference evidence="2" key="1">
    <citation type="journal article" date="2023" name="Mol. Phylogenet. Evol.">
        <title>Genome-scale phylogeny and comparative genomics of the fungal order Sordariales.</title>
        <authorList>
            <person name="Hensen N."/>
            <person name="Bonometti L."/>
            <person name="Westerberg I."/>
            <person name="Brannstrom I.O."/>
            <person name="Guillou S."/>
            <person name="Cros-Aarteil S."/>
            <person name="Calhoun S."/>
            <person name="Haridas S."/>
            <person name="Kuo A."/>
            <person name="Mondo S."/>
            <person name="Pangilinan J."/>
            <person name="Riley R."/>
            <person name="LaButti K."/>
            <person name="Andreopoulos B."/>
            <person name="Lipzen A."/>
            <person name="Chen C."/>
            <person name="Yan M."/>
            <person name="Daum C."/>
            <person name="Ng V."/>
            <person name="Clum A."/>
            <person name="Steindorff A."/>
            <person name="Ohm R.A."/>
            <person name="Martin F."/>
            <person name="Silar P."/>
            <person name="Natvig D.O."/>
            <person name="Lalanne C."/>
            <person name="Gautier V."/>
            <person name="Ament-Velasquez S.L."/>
            <person name="Kruys A."/>
            <person name="Hutchinson M.I."/>
            <person name="Powell A.J."/>
            <person name="Barry K."/>
            <person name="Miller A.N."/>
            <person name="Grigoriev I.V."/>
            <person name="Debuchy R."/>
            <person name="Gladieux P."/>
            <person name="Hiltunen Thoren M."/>
            <person name="Johannesson H."/>
        </authorList>
    </citation>
    <scope>NUCLEOTIDE SEQUENCE</scope>
    <source>
        <strain evidence="2">CBS 232.78</strain>
    </source>
</reference>
<proteinExistence type="predicted"/>
<organism evidence="2 3">
    <name type="scientific">Podospora didyma</name>
    <dbReference type="NCBI Taxonomy" id="330526"/>
    <lineage>
        <taxon>Eukaryota</taxon>
        <taxon>Fungi</taxon>
        <taxon>Dikarya</taxon>
        <taxon>Ascomycota</taxon>
        <taxon>Pezizomycotina</taxon>
        <taxon>Sordariomycetes</taxon>
        <taxon>Sordariomycetidae</taxon>
        <taxon>Sordariales</taxon>
        <taxon>Podosporaceae</taxon>
        <taxon>Podospora</taxon>
    </lineage>
</organism>
<protein>
    <submittedName>
        <fullName evidence="2">Uncharacterized protein</fullName>
    </submittedName>
</protein>
<dbReference type="EMBL" id="JAULSW010000003">
    <property type="protein sequence ID" value="KAK3387342.1"/>
    <property type="molecule type" value="Genomic_DNA"/>
</dbReference>
<comment type="caution">
    <text evidence="2">The sequence shown here is derived from an EMBL/GenBank/DDBJ whole genome shotgun (WGS) entry which is preliminary data.</text>
</comment>
<name>A0AAE0NTE9_9PEZI</name>
<feature type="compositionally biased region" description="Polar residues" evidence="1">
    <location>
        <begin position="21"/>
        <end position="30"/>
    </location>
</feature>
<evidence type="ECO:0000313" key="2">
    <source>
        <dbReference type="EMBL" id="KAK3387342.1"/>
    </source>
</evidence>
<feature type="compositionally biased region" description="Low complexity" evidence="1">
    <location>
        <begin position="42"/>
        <end position="58"/>
    </location>
</feature>
<feature type="region of interest" description="Disordered" evidence="1">
    <location>
        <begin position="1"/>
        <end position="85"/>
    </location>
</feature>
<keyword evidence="3" id="KW-1185">Reference proteome</keyword>
<gene>
    <name evidence="2" type="ORF">B0H63DRAFT_156212</name>
</gene>
<accession>A0AAE0NTE9</accession>
<feature type="compositionally biased region" description="Basic and acidic residues" evidence="1">
    <location>
        <begin position="1"/>
        <end position="11"/>
    </location>
</feature>
<evidence type="ECO:0000256" key="1">
    <source>
        <dbReference type="SAM" id="MobiDB-lite"/>
    </source>
</evidence>
<dbReference type="Proteomes" id="UP001285441">
    <property type="component" value="Unassembled WGS sequence"/>
</dbReference>
<sequence length="115" mass="12379">MTSTHSDEKKPRSSGSSGSSDTILTPSTSSRSHETPPPAHLSAASDPPSGPSTSTSPPMLEAYIGQSPMQHGSIYGRIQNQAQRPDPYSRIPFYAVRAVALIDDFESNFDTEEQQ</sequence>
<reference evidence="2" key="2">
    <citation type="submission" date="2023-06" db="EMBL/GenBank/DDBJ databases">
        <authorList>
            <consortium name="Lawrence Berkeley National Laboratory"/>
            <person name="Haridas S."/>
            <person name="Hensen N."/>
            <person name="Bonometti L."/>
            <person name="Westerberg I."/>
            <person name="Brannstrom I.O."/>
            <person name="Guillou S."/>
            <person name="Cros-Aarteil S."/>
            <person name="Calhoun S."/>
            <person name="Kuo A."/>
            <person name="Mondo S."/>
            <person name="Pangilinan J."/>
            <person name="Riley R."/>
            <person name="LaButti K."/>
            <person name="Andreopoulos B."/>
            <person name="Lipzen A."/>
            <person name="Chen C."/>
            <person name="Yanf M."/>
            <person name="Daum C."/>
            <person name="Ng V."/>
            <person name="Clum A."/>
            <person name="Steindorff A."/>
            <person name="Ohm R."/>
            <person name="Martin F."/>
            <person name="Silar P."/>
            <person name="Natvig D."/>
            <person name="Lalanne C."/>
            <person name="Gautier V."/>
            <person name="Ament-velasquez S.L."/>
            <person name="Kruys A."/>
            <person name="Hutchinson M.I."/>
            <person name="Powell A.J."/>
            <person name="Barry K."/>
            <person name="Miller A.N."/>
            <person name="Grigoriev I.V."/>
            <person name="Debuchy R."/>
            <person name="Gladieux P."/>
            <person name="Thoren M.H."/>
            <person name="Johannesson H."/>
        </authorList>
    </citation>
    <scope>NUCLEOTIDE SEQUENCE</scope>
    <source>
        <strain evidence="2">CBS 232.78</strain>
    </source>
</reference>
<dbReference type="AlphaFoldDB" id="A0AAE0NTE9"/>